<evidence type="ECO:0000256" key="8">
    <source>
        <dbReference type="ARBA" id="ARBA00023136"/>
    </source>
</evidence>
<evidence type="ECO:0000259" key="11">
    <source>
        <dbReference type="PROSITE" id="PS50928"/>
    </source>
</evidence>
<feature type="transmembrane region" description="Helical" evidence="9">
    <location>
        <begin position="79"/>
        <end position="103"/>
    </location>
</feature>
<reference evidence="12 13" key="1">
    <citation type="submission" date="2020-04" db="EMBL/GenBank/DDBJ databases">
        <title>MicrobeNet Type strains.</title>
        <authorList>
            <person name="Nicholson A.C."/>
        </authorList>
    </citation>
    <scope>NUCLEOTIDE SEQUENCE [LARGE SCALE GENOMIC DNA]</scope>
    <source>
        <strain evidence="12 13">ATCC BAA-789</strain>
    </source>
</reference>
<keyword evidence="7 9" id="KW-1133">Transmembrane helix</keyword>
<evidence type="ECO:0000256" key="3">
    <source>
        <dbReference type="ARBA" id="ARBA00022448"/>
    </source>
</evidence>
<dbReference type="GO" id="GO:1990060">
    <property type="term" value="C:maltose transport complex"/>
    <property type="evidence" value="ECO:0007669"/>
    <property type="project" value="TreeGrafter"/>
</dbReference>
<feature type="transmembrane region" description="Helical" evidence="9">
    <location>
        <begin position="429"/>
        <end position="450"/>
    </location>
</feature>
<dbReference type="InterPro" id="IPR035906">
    <property type="entry name" value="MetI-like_sf"/>
</dbReference>
<dbReference type="PANTHER" id="PTHR47314:SF1">
    <property type="entry name" value="MALTOSE_MALTODEXTRIN TRANSPORT SYSTEM PERMEASE PROTEIN MALF"/>
    <property type="match status" value="1"/>
</dbReference>
<accession>A0A9X5FGT6</accession>
<sequence length="529" mass="57139">MTTTLAEPETVHAAPAPRSSGARGLLVKIACLGLLDALVVYAVFALALHDQWLLAGAAAISAVLITWTYLRRDMLPAKYLVPGTVFLVAFQLFVILFSGYIAFTNYGDGHVGTKEDAVAVLINKSLARVPDSDAYDMVVLERDGEIAFLVTAPDGRVQLGGDDRPLEDVADAVLDGGVAVSLDGYRTLTFAEIIANQKRIAATSVPFSDDPEDGALRTQDGSLAYRYAATMDYDPTADTFTDLTTGTVYRDVGTGAFVAPDGAEIQPGWKIGVGLDNFVRAFGEESIRGPLLGVVTWTFVFAGVSVASTFVAGVLLALLLDDPRIRLRRTLRVLVILPYAFPPFLSALVWSGLLNPQFGFINQTLLGGAEVPWLTDPLLAKVSILLVNLWLGYPYMFLVATGALQAIPRDYVEAAEMDGAGAWMTFTRIRLPLLMVTMAPLVISSFAFNFNNFNLIYMLTEGGPQDISTEMNVGATDILITLVYKVAFGEGSGRDYGLASAFSIIIFVLVSAIAVYSFRRTRALEDIHR</sequence>
<gene>
    <name evidence="12" type="ORF">HF995_11495</name>
</gene>
<dbReference type="AlphaFoldDB" id="A0A9X5FGT6"/>
<dbReference type="Gene3D" id="1.20.58.370">
    <property type="entry name" value="MalF N-terminal region-like"/>
    <property type="match status" value="1"/>
</dbReference>
<organism evidence="12 13">
    <name type="scientific">Sanguibacter hominis ATCC BAA-789</name>
    <dbReference type="NCBI Taxonomy" id="1312740"/>
    <lineage>
        <taxon>Bacteria</taxon>
        <taxon>Bacillati</taxon>
        <taxon>Actinomycetota</taxon>
        <taxon>Actinomycetes</taxon>
        <taxon>Micrococcales</taxon>
        <taxon>Sanguibacteraceae</taxon>
        <taxon>Sanguibacter</taxon>
    </lineage>
</organism>
<feature type="transmembrane region" description="Helical" evidence="9">
    <location>
        <begin position="496"/>
        <end position="518"/>
    </location>
</feature>
<dbReference type="PROSITE" id="PS50928">
    <property type="entry name" value="ABC_TM1"/>
    <property type="match status" value="1"/>
</dbReference>
<feature type="transmembrane region" description="Helical" evidence="9">
    <location>
        <begin position="294"/>
        <end position="319"/>
    </location>
</feature>
<dbReference type="GO" id="GO:0015423">
    <property type="term" value="F:ABC-type maltose transporter activity"/>
    <property type="evidence" value="ECO:0007669"/>
    <property type="project" value="TreeGrafter"/>
</dbReference>
<dbReference type="EMBL" id="JAAXOW010000004">
    <property type="protein sequence ID" value="NKX93886.1"/>
    <property type="molecule type" value="Genomic_DNA"/>
</dbReference>
<keyword evidence="13" id="KW-1185">Reference proteome</keyword>
<evidence type="ECO:0000256" key="10">
    <source>
        <dbReference type="RuleBase" id="RU367050"/>
    </source>
</evidence>
<dbReference type="Gene3D" id="1.10.3720.10">
    <property type="entry name" value="MetI-like"/>
    <property type="match status" value="1"/>
</dbReference>
<evidence type="ECO:0000256" key="4">
    <source>
        <dbReference type="ARBA" id="ARBA00022475"/>
    </source>
</evidence>
<dbReference type="SUPFAM" id="SSF161098">
    <property type="entry name" value="MetI-like"/>
    <property type="match status" value="1"/>
</dbReference>
<feature type="domain" description="ABC transmembrane type-1" evidence="11">
    <location>
        <begin position="295"/>
        <end position="517"/>
    </location>
</feature>
<dbReference type="PANTHER" id="PTHR47314">
    <property type="entry name" value="MALTOSE/MALTODEXTRIN TRANSPORT SYSTEM PERMEASE PROTEIN MALF"/>
    <property type="match status" value="1"/>
</dbReference>
<evidence type="ECO:0000313" key="13">
    <source>
        <dbReference type="Proteomes" id="UP000774283"/>
    </source>
</evidence>
<dbReference type="GO" id="GO:0042956">
    <property type="term" value="P:maltodextrin transmembrane transport"/>
    <property type="evidence" value="ECO:0007669"/>
    <property type="project" value="TreeGrafter"/>
</dbReference>
<name>A0A9X5FGT6_9MICO</name>
<dbReference type="InterPro" id="IPR035277">
    <property type="entry name" value="MalF_N"/>
</dbReference>
<evidence type="ECO:0000313" key="12">
    <source>
        <dbReference type="EMBL" id="NKX93886.1"/>
    </source>
</evidence>
<keyword evidence="6 9" id="KW-0812">Transmembrane</keyword>
<feature type="transmembrane region" description="Helical" evidence="9">
    <location>
        <begin position="331"/>
        <end position="353"/>
    </location>
</feature>
<evidence type="ECO:0000256" key="1">
    <source>
        <dbReference type="ARBA" id="ARBA00004651"/>
    </source>
</evidence>
<feature type="transmembrane region" description="Helical" evidence="9">
    <location>
        <begin position="52"/>
        <end position="70"/>
    </location>
</feature>
<keyword evidence="8 9" id="KW-0472">Membrane</keyword>
<comment type="subcellular location">
    <subcellularLocation>
        <location evidence="1 9">Cell membrane</location>
        <topology evidence="1 9">Multi-pass membrane protein</topology>
    </subcellularLocation>
</comment>
<dbReference type="InterPro" id="IPR000515">
    <property type="entry name" value="MetI-like"/>
</dbReference>
<evidence type="ECO:0000256" key="6">
    <source>
        <dbReference type="ARBA" id="ARBA00022692"/>
    </source>
</evidence>
<dbReference type="Pfam" id="PF00528">
    <property type="entry name" value="BPD_transp_1"/>
    <property type="match status" value="1"/>
</dbReference>
<evidence type="ECO:0000256" key="5">
    <source>
        <dbReference type="ARBA" id="ARBA00022597"/>
    </source>
</evidence>
<dbReference type="SUPFAM" id="SSF160964">
    <property type="entry name" value="MalF N-terminal region-like"/>
    <property type="match status" value="1"/>
</dbReference>
<comment type="similarity">
    <text evidence="2 10">Belongs to the binding-protein-dependent transport system permease family. MalFG subfamily.</text>
</comment>
<keyword evidence="4 10" id="KW-1003">Cell membrane</keyword>
<keyword evidence="5 10" id="KW-0762">Sugar transport</keyword>
<comment type="caution">
    <text evidence="12">The sequence shown here is derived from an EMBL/GenBank/DDBJ whole genome shotgun (WGS) entry which is preliminary data.</text>
</comment>
<evidence type="ECO:0000256" key="2">
    <source>
        <dbReference type="ARBA" id="ARBA00009047"/>
    </source>
</evidence>
<feature type="transmembrane region" description="Helical" evidence="9">
    <location>
        <begin position="25"/>
        <end position="46"/>
    </location>
</feature>
<keyword evidence="3 9" id="KW-0813">Transport</keyword>
<evidence type="ECO:0000256" key="9">
    <source>
        <dbReference type="RuleBase" id="RU363032"/>
    </source>
</evidence>
<dbReference type="Pfam" id="PF16296">
    <property type="entry name" value="TM_PBP2_N"/>
    <property type="match status" value="1"/>
</dbReference>
<dbReference type="Proteomes" id="UP000774283">
    <property type="component" value="Unassembled WGS sequence"/>
</dbReference>
<comment type="function">
    <text evidence="10">Part of the ABC transporter complex MalEFGK involved in maltose/maltodextrin import. Probably responsible for the translocation of the substrate across the membrane.</text>
</comment>
<feature type="transmembrane region" description="Helical" evidence="9">
    <location>
        <begin position="382"/>
        <end position="408"/>
    </location>
</feature>
<dbReference type="InterPro" id="IPR032550">
    <property type="entry name" value="TM_PBP2_N"/>
</dbReference>
<dbReference type="CDD" id="cd06261">
    <property type="entry name" value="TM_PBP2"/>
    <property type="match status" value="1"/>
</dbReference>
<evidence type="ECO:0000256" key="7">
    <source>
        <dbReference type="ARBA" id="ARBA00022989"/>
    </source>
</evidence>
<dbReference type="RefSeq" id="WP_168447964.1">
    <property type="nucleotide sequence ID" value="NZ_JAAXOW010000004.1"/>
</dbReference>
<protein>
    <recommendedName>
        <fullName evidence="10">Maltose/maltodextrin transport system permease protein</fullName>
    </recommendedName>
</protein>
<proteinExistence type="inferred from homology"/>